<accession>A0A8K1CLR8</accession>
<dbReference type="EMBL" id="SPLM01000036">
    <property type="protein sequence ID" value="TMW65961.1"/>
    <property type="molecule type" value="Genomic_DNA"/>
</dbReference>
<organism evidence="1 2">
    <name type="scientific">Pythium oligandrum</name>
    <name type="common">Mycoparasitic fungus</name>
    <dbReference type="NCBI Taxonomy" id="41045"/>
    <lineage>
        <taxon>Eukaryota</taxon>
        <taxon>Sar</taxon>
        <taxon>Stramenopiles</taxon>
        <taxon>Oomycota</taxon>
        <taxon>Peronosporomycetes</taxon>
        <taxon>Pythiales</taxon>
        <taxon>Pythiaceae</taxon>
        <taxon>Pythium</taxon>
    </lineage>
</organism>
<keyword evidence="2" id="KW-1185">Reference proteome</keyword>
<evidence type="ECO:0000313" key="2">
    <source>
        <dbReference type="Proteomes" id="UP000794436"/>
    </source>
</evidence>
<reference evidence="1" key="1">
    <citation type="submission" date="2019-03" db="EMBL/GenBank/DDBJ databases">
        <title>Long read genome sequence of the mycoparasitic Pythium oligandrum ATCC 38472 isolated from sugarbeet rhizosphere.</title>
        <authorList>
            <person name="Gaulin E."/>
        </authorList>
    </citation>
    <scope>NUCLEOTIDE SEQUENCE</scope>
    <source>
        <strain evidence="1">ATCC 38472_TT</strain>
    </source>
</reference>
<gene>
    <name evidence="1" type="ORF">Poli38472_003726</name>
</gene>
<comment type="caution">
    <text evidence="1">The sequence shown here is derived from an EMBL/GenBank/DDBJ whole genome shotgun (WGS) entry which is preliminary data.</text>
</comment>
<name>A0A8K1CLR8_PYTOL</name>
<dbReference type="Proteomes" id="UP000794436">
    <property type="component" value="Unassembled WGS sequence"/>
</dbReference>
<evidence type="ECO:0000313" key="1">
    <source>
        <dbReference type="EMBL" id="TMW65961.1"/>
    </source>
</evidence>
<proteinExistence type="predicted"/>
<sequence length="123" mass="13955">MEAPVAEQLQALSLETEARMQIEDDMDSQAGIKREKRKLEQEFAVLEKVVRPTIKKLKELDEMAKVVTAAVNAMSEVCTSFEANRAQCEANRKQIRALYAEAARVTKGIRQAKRKLHELDARL</sequence>
<protein>
    <submittedName>
        <fullName evidence="1">Uncharacterized protein</fullName>
    </submittedName>
</protein>
<dbReference type="AlphaFoldDB" id="A0A8K1CLR8"/>